<sequence length="186" mass="20848">MALLDIHVLGSPVLREPTKPVERVTDDLRRLVDDMFETMHAAKGIGLAAPQVGRLERLFVAEVDEVRVAIFNPEIVDATGKPVKAEEGCLSIPDIYGDVERPPVVTVRGLDPNGQPLELEASDLLGRCFQHEIDHLHGRLFIDYFSMFKKRSAMAAWEREKAKYPALRRTLVAAKDLAEQHNEEAL</sequence>
<organism evidence="3 4">
    <name type="scientific">Gemmatirosa kalamazoonensis</name>
    <dbReference type="NCBI Taxonomy" id="861299"/>
    <lineage>
        <taxon>Bacteria</taxon>
        <taxon>Pseudomonadati</taxon>
        <taxon>Gemmatimonadota</taxon>
        <taxon>Gemmatimonadia</taxon>
        <taxon>Gemmatimonadales</taxon>
        <taxon>Gemmatimonadaceae</taxon>
        <taxon>Gemmatirosa</taxon>
    </lineage>
</organism>
<dbReference type="PRINTS" id="PR01576">
    <property type="entry name" value="PDEFORMYLASE"/>
</dbReference>
<dbReference type="EC" id="3.5.1.88" evidence="2"/>
<comment type="cofactor">
    <cofactor evidence="2">
        <name>Fe(2+)</name>
        <dbReference type="ChEBI" id="CHEBI:29033"/>
    </cofactor>
    <text evidence="2">Binds 1 Fe(2+) ion.</text>
</comment>
<dbReference type="GO" id="GO:0042586">
    <property type="term" value="F:peptide deformylase activity"/>
    <property type="evidence" value="ECO:0007669"/>
    <property type="project" value="UniProtKB-UniRule"/>
</dbReference>
<dbReference type="FunCoup" id="W0RG69">
    <property type="interactions" value="438"/>
</dbReference>
<dbReference type="EMBL" id="CP007128">
    <property type="protein sequence ID" value="AHG90104.1"/>
    <property type="molecule type" value="Genomic_DNA"/>
</dbReference>
<dbReference type="OrthoDB" id="9804313at2"/>
<dbReference type="GO" id="GO:0046872">
    <property type="term" value="F:metal ion binding"/>
    <property type="evidence" value="ECO:0007669"/>
    <property type="project" value="UniProtKB-KW"/>
</dbReference>
<gene>
    <name evidence="2" type="primary">def</name>
    <name evidence="3" type="ORF">J421_2567</name>
</gene>
<dbReference type="NCBIfam" id="TIGR00079">
    <property type="entry name" value="pept_deformyl"/>
    <property type="match status" value="1"/>
</dbReference>
<dbReference type="RefSeq" id="WP_025411578.1">
    <property type="nucleotide sequence ID" value="NZ_CP007128.1"/>
</dbReference>
<evidence type="ECO:0000256" key="1">
    <source>
        <dbReference type="ARBA" id="ARBA00010759"/>
    </source>
</evidence>
<dbReference type="PANTHER" id="PTHR10458:SF22">
    <property type="entry name" value="PEPTIDE DEFORMYLASE"/>
    <property type="match status" value="1"/>
</dbReference>
<comment type="catalytic activity">
    <reaction evidence="2">
        <text>N-terminal N-formyl-L-methionyl-[peptide] + H2O = N-terminal L-methionyl-[peptide] + formate</text>
        <dbReference type="Rhea" id="RHEA:24420"/>
        <dbReference type="Rhea" id="RHEA-COMP:10639"/>
        <dbReference type="Rhea" id="RHEA-COMP:10640"/>
        <dbReference type="ChEBI" id="CHEBI:15377"/>
        <dbReference type="ChEBI" id="CHEBI:15740"/>
        <dbReference type="ChEBI" id="CHEBI:49298"/>
        <dbReference type="ChEBI" id="CHEBI:64731"/>
        <dbReference type="EC" id="3.5.1.88"/>
    </reaction>
</comment>
<comment type="similarity">
    <text evidence="1 2">Belongs to the polypeptide deformylase family.</text>
</comment>
<dbReference type="PATRIC" id="fig|861299.3.peg.2615"/>
<keyword evidence="2" id="KW-0378">Hydrolase</keyword>
<keyword evidence="2" id="KW-0408">Iron</keyword>
<feature type="active site" evidence="2">
    <location>
        <position position="132"/>
    </location>
</feature>
<evidence type="ECO:0000313" key="3">
    <source>
        <dbReference type="EMBL" id="AHG90104.1"/>
    </source>
</evidence>
<evidence type="ECO:0000256" key="2">
    <source>
        <dbReference type="HAMAP-Rule" id="MF_00163"/>
    </source>
</evidence>
<evidence type="ECO:0000313" key="4">
    <source>
        <dbReference type="Proteomes" id="UP000019151"/>
    </source>
</evidence>
<reference evidence="3 4" key="1">
    <citation type="journal article" date="2014" name="Genome Announc.">
        <title>Genome Sequence and Methylome of Soil Bacterium Gemmatirosa kalamazoonensis KBS708T, a Member of the Rarely Cultivated Gemmatimonadetes Phylum.</title>
        <authorList>
            <person name="Debruyn J.M."/>
            <person name="Radosevich M."/>
            <person name="Wommack K.E."/>
            <person name="Polson S.W."/>
            <person name="Hauser L.J."/>
            <person name="Fawaz M.N."/>
            <person name="Korlach J."/>
            <person name="Tsai Y.C."/>
        </authorList>
    </citation>
    <scope>NUCLEOTIDE SEQUENCE [LARGE SCALE GENOMIC DNA]</scope>
    <source>
        <strain evidence="3 4">KBS708</strain>
    </source>
</reference>
<dbReference type="CDD" id="cd00487">
    <property type="entry name" value="Pep_deformylase"/>
    <property type="match status" value="1"/>
</dbReference>
<dbReference type="HAMAP" id="MF_00163">
    <property type="entry name" value="Pep_deformylase"/>
    <property type="match status" value="1"/>
</dbReference>
<keyword evidence="2" id="KW-0648">Protein biosynthesis</keyword>
<dbReference type="HOGENOM" id="CLU_061901_2_1_0"/>
<dbReference type="InterPro" id="IPR023635">
    <property type="entry name" value="Peptide_deformylase"/>
</dbReference>
<dbReference type="InterPro" id="IPR036821">
    <property type="entry name" value="Peptide_deformylase_sf"/>
</dbReference>
<feature type="binding site" evidence="2">
    <location>
        <position position="89"/>
    </location>
    <ligand>
        <name>Fe cation</name>
        <dbReference type="ChEBI" id="CHEBI:24875"/>
    </ligand>
</feature>
<proteinExistence type="inferred from homology"/>
<dbReference type="Proteomes" id="UP000019151">
    <property type="component" value="Chromosome"/>
</dbReference>
<dbReference type="Pfam" id="PF01327">
    <property type="entry name" value="Pep_deformylase"/>
    <property type="match status" value="1"/>
</dbReference>
<dbReference type="KEGG" id="gba:J421_2567"/>
<dbReference type="Gene3D" id="3.90.45.10">
    <property type="entry name" value="Peptide deformylase"/>
    <property type="match status" value="1"/>
</dbReference>
<dbReference type="PIRSF" id="PIRSF004749">
    <property type="entry name" value="Pep_def"/>
    <property type="match status" value="1"/>
</dbReference>
<dbReference type="PANTHER" id="PTHR10458">
    <property type="entry name" value="PEPTIDE DEFORMYLASE"/>
    <property type="match status" value="1"/>
</dbReference>
<feature type="binding site" evidence="2">
    <location>
        <position position="135"/>
    </location>
    <ligand>
        <name>Fe cation</name>
        <dbReference type="ChEBI" id="CHEBI:24875"/>
    </ligand>
</feature>
<dbReference type="SUPFAM" id="SSF56420">
    <property type="entry name" value="Peptide deformylase"/>
    <property type="match status" value="1"/>
</dbReference>
<dbReference type="GO" id="GO:0006412">
    <property type="term" value="P:translation"/>
    <property type="evidence" value="ECO:0007669"/>
    <property type="project" value="UniProtKB-UniRule"/>
</dbReference>
<dbReference type="InParanoid" id="W0RG69"/>
<keyword evidence="2" id="KW-0479">Metal-binding</keyword>
<dbReference type="AlphaFoldDB" id="W0RG69"/>
<dbReference type="eggNOG" id="COG0242">
    <property type="taxonomic scope" value="Bacteria"/>
</dbReference>
<dbReference type="STRING" id="861299.J421_2567"/>
<dbReference type="NCBIfam" id="NF001159">
    <property type="entry name" value="PRK00150.1-3"/>
    <property type="match status" value="1"/>
</dbReference>
<keyword evidence="4" id="KW-1185">Reference proteome</keyword>
<protein>
    <recommendedName>
        <fullName evidence="2">Peptide deformylase</fullName>
        <shortName evidence="2">PDF</shortName>
        <ecNumber evidence="2">3.5.1.88</ecNumber>
    </recommendedName>
    <alternativeName>
        <fullName evidence="2">Polypeptide deformylase</fullName>
    </alternativeName>
</protein>
<comment type="function">
    <text evidence="2">Removes the formyl group from the N-terminal Met of newly synthesized proteins. Requires at least a dipeptide for an efficient rate of reaction. N-terminal L-methionine is a prerequisite for activity but the enzyme has broad specificity at other positions.</text>
</comment>
<feature type="binding site" evidence="2">
    <location>
        <position position="131"/>
    </location>
    <ligand>
        <name>Fe cation</name>
        <dbReference type="ChEBI" id="CHEBI:24875"/>
    </ligand>
</feature>
<name>W0RG69_9BACT</name>
<accession>W0RG69</accession>